<evidence type="ECO:0000259" key="10">
    <source>
        <dbReference type="Pfam" id="PF05737"/>
    </source>
</evidence>
<dbReference type="EMBL" id="PDXQ01000002">
    <property type="protein sequence ID" value="TRZ28923.1"/>
    <property type="molecule type" value="Genomic_DNA"/>
</dbReference>
<evidence type="ECO:0000256" key="5">
    <source>
        <dbReference type="ARBA" id="ARBA00022729"/>
    </source>
</evidence>
<keyword evidence="4" id="KW-0964">Secreted</keyword>
<dbReference type="NCBIfam" id="TIGR03786">
    <property type="entry name" value="strep_pil_rpt"/>
    <property type="match status" value="2"/>
</dbReference>
<feature type="domain" description="SpaA-like prealbumin fold" evidence="12">
    <location>
        <begin position="1101"/>
        <end position="1201"/>
    </location>
</feature>
<keyword evidence="3" id="KW-0134">Cell wall</keyword>
<sequence>MKRLKKLWSLSAIIGMMISLFPMSAIAETADQTGVVVNQVTVTDTNDQEITENHRIDQKTAVKLNLSWALAQPTLIEENTTTIIELPANLHYPEQSGSLGEMGNYQVKNQQLIFQFKQNYQKTADGLVPDFASAKFYEGLIEVTAETTSENVEAETIDFGNNVLTSIYYNKASDPAADIVNQAEADQTIAKRQARADHEANLNARGVNLFTNIKITDFNDQEFNEENPAVQDANIKIHFDWVLDDAEIIQNGDFYTYQLPDYFSIHNTVTDVLKNQDGDVLGSFTLDLNGLLTVTFNDKAGNLSERQGTIDLRTELKITTENETIEISTGITDEAGVEIRIVIPVVKADISKSGKIEADNSVTWTIILNEERRDLRNAVLRDTMPEGLSVWYTQDYVMNENGEWVIPPAGFINSWIAGTDYVYKFTSGVMNQPVKIVLKMRVADESKKEFLNKATISGDNFISNSAEASVSFDDRDNYKYCTDYDLNTGIFNWEIKATYTTDGGILKDWMYSRYGDPNTAKHYLLKDSIKVYDENGNEVASDKWTFSEAAADYKEKNGEYVHFTLNFAEKGVYKVKYSTQTFDVPTPLRSALQNTALIIDGTESEEINAGETPDVEGALGITKTAPSKNYATNTISWQVVLNKNRLLMKDAIIKDRYTTLSGINKSALQLIESSLVVKANDGTTDKVLTKDSDYVLEKVEGDEDYSLGFNIRLIGAYATTSDQITFNYDTHFFMDKQPHHDTGTTQRFDNSVVVTYTGEDGKNHTDGAELATWVSTQYAFNGLKYGKYLTEGADVAKAFSHNNPFLETTAGENSVYWTALFNTWKTTIPKETTIKEALGEGQTLKELVIYDVDVAASKLEAAQLGTKWEVNVDYTYELDEAGVPTITLLKDKESTFAIFVSAEAADEVPTYKNVATMTVKDSKPIKVEGTVEKSAKDAWISKSGQQGTGEDYRSINWSVVLNKDGHTIHDPVVKDTVKISEQTFVYDADKNVVVKVFKAKNNGSGTFVKDGEALVFTEENSPVVTSDSAAGTQTLTIHLGETIDSAYIIEYQTLLDPGIQNNEVIANEASLYGKDIQFHEVTKTVTVKSTDGEGTSSGKNGSITFRKLDENDQLITTNSAFFDLYRKDTEGNLTLMLSNIEVKGDKIIENGAEVDHLSNLRYGTYVIVESQAPEGYVKDNQEHEFIISRERINHTFSLENRKASSKIELTAKKELSGRPLKAEEFSFNLKGEGVDQIQKNATDGTITFDAIEYGEAGTYEYSISEVIPAEKEAGITYDETTYKVIVTVEEKAGELEATAEYENVEVGEVPTFKNTYAVTPGSIRLEAQKELTGRKLKAEEFSFNLKGEGVDQIQKNAADGTITFDAIEYGEAGTYEYTISEVIPAEKEAGITYDDTIYKVFVTVEEKAGKLETTAVYEGVEAGKQPIFTNHFTPDKEIPPGELLLKKTDSKTGKRLANAEFKLVTGEDKIVEGQEMIVTGKDGTILIKGLTDGSYKLIETKAPKGYQLDATPIEFSVKDNQPNIKEVTKENMPIAEPEIEKTKDETKNSVTKKNTTTHQTTTRSTSTTSKRLPSTGSQNSGGWSTLGILVLLIVLGVVVLKVRKKSI</sequence>
<dbReference type="GO" id="GO:0007155">
    <property type="term" value="P:cell adhesion"/>
    <property type="evidence" value="ECO:0007669"/>
    <property type="project" value="InterPro"/>
</dbReference>
<dbReference type="InterPro" id="IPR008456">
    <property type="entry name" value="Collagen-bd_dom"/>
</dbReference>
<evidence type="ECO:0000256" key="6">
    <source>
        <dbReference type="ARBA" id="ARBA00023088"/>
    </source>
</evidence>
<dbReference type="Pfam" id="PF12892">
    <property type="entry name" value="FctA"/>
    <property type="match status" value="2"/>
</dbReference>
<comment type="caution">
    <text evidence="13">The sequence shown here is derived from an EMBL/GenBank/DDBJ whole genome shotgun (WGS) entry which is preliminary data.</text>
</comment>
<keyword evidence="6" id="KW-0572">Peptidoglycan-anchor</keyword>
<keyword evidence="8" id="KW-0812">Transmembrane</keyword>
<dbReference type="InterPro" id="IPR041033">
    <property type="entry name" value="SpaA_PFL_dom_1"/>
</dbReference>
<evidence type="ECO:0000313" key="14">
    <source>
        <dbReference type="Proteomes" id="UP000316316"/>
    </source>
</evidence>
<evidence type="ECO:0000256" key="3">
    <source>
        <dbReference type="ARBA" id="ARBA00022512"/>
    </source>
</evidence>
<evidence type="ECO:0000256" key="9">
    <source>
        <dbReference type="SAM" id="SignalP"/>
    </source>
</evidence>
<dbReference type="Gene3D" id="2.60.40.3050">
    <property type="match status" value="2"/>
</dbReference>
<feature type="domain" description="Collagen binding" evidence="10">
    <location>
        <begin position="940"/>
        <end position="1077"/>
    </location>
</feature>
<evidence type="ECO:0000259" key="11">
    <source>
        <dbReference type="Pfam" id="PF12892"/>
    </source>
</evidence>
<feature type="chain" id="PRO_5032617487" description="LPXTG cell wall anchor domain-containing protein" evidence="9">
    <location>
        <begin position="28"/>
        <end position="1607"/>
    </location>
</feature>
<comment type="subcellular location">
    <subcellularLocation>
        <location evidence="1">Secreted</location>
        <location evidence="1">Cell wall</location>
    </subcellularLocation>
</comment>
<name>A0A8B5VV20_ENTAV</name>
<evidence type="ECO:0000256" key="4">
    <source>
        <dbReference type="ARBA" id="ARBA00022525"/>
    </source>
</evidence>
<dbReference type="InterPro" id="IPR022464">
    <property type="entry name" value="Strep_pil_isopept_link"/>
</dbReference>
<feature type="domain" description="Collagen binding" evidence="10">
    <location>
        <begin position="349"/>
        <end position="466"/>
    </location>
</feature>
<feature type="domain" description="Streptococcal pilin isopeptide linkage" evidence="11">
    <location>
        <begin position="1210"/>
        <end position="1317"/>
    </location>
</feature>
<feature type="domain" description="Streptococcal pilin isopeptide linkage" evidence="11">
    <location>
        <begin position="1325"/>
        <end position="1432"/>
    </location>
</feature>
<feature type="domain" description="SpaA-like prealbumin fold" evidence="12">
    <location>
        <begin position="1442"/>
        <end position="1528"/>
    </location>
</feature>
<evidence type="ECO:0000256" key="8">
    <source>
        <dbReference type="SAM" id="Phobius"/>
    </source>
</evidence>
<feature type="signal peptide" evidence="9">
    <location>
        <begin position="1"/>
        <end position="27"/>
    </location>
</feature>
<dbReference type="InterPro" id="IPR013783">
    <property type="entry name" value="Ig-like_fold"/>
</dbReference>
<dbReference type="PANTHER" id="PTHR36108:SF13">
    <property type="entry name" value="COLOSSIN-B-RELATED"/>
    <property type="match status" value="1"/>
</dbReference>
<dbReference type="Proteomes" id="UP000316316">
    <property type="component" value="Unassembled WGS sequence"/>
</dbReference>
<dbReference type="InterPro" id="IPR008966">
    <property type="entry name" value="Adhesion_dom_sf"/>
</dbReference>
<dbReference type="RefSeq" id="WP_144325754.1">
    <property type="nucleotide sequence ID" value="NZ_CAXOGR010000014.1"/>
</dbReference>
<keyword evidence="8" id="KW-1133">Transmembrane helix</keyword>
<feature type="region of interest" description="Disordered" evidence="7">
    <location>
        <begin position="1541"/>
        <end position="1579"/>
    </location>
</feature>
<feature type="transmembrane region" description="Helical" evidence="8">
    <location>
        <begin position="1581"/>
        <end position="1600"/>
    </location>
</feature>
<keyword evidence="8" id="KW-0472">Membrane</keyword>
<keyword evidence="5 9" id="KW-0732">Signal</keyword>
<evidence type="ECO:0000256" key="7">
    <source>
        <dbReference type="SAM" id="MobiDB-lite"/>
    </source>
</evidence>
<dbReference type="PANTHER" id="PTHR36108">
    <property type="entry name" value="COLOSSIN-B-RELATED"/>
    <property type="match status" value="1"/>
</dbReference>
<dbReference type="NCBIfam" id="TIGR01167">
    <property type="entry name" value="LPXTG_anchor"/>
    <property type="match status" value="1"/>
</dbReference>
<dbReference type="InterPro" id="IPR011252">
    <property type="entry name" value="Fibrogen-bd_dom1"/>
</dbReference>
<dbReference type="Gene3D" id="2.60.40.10">
    <property type="entry name" value="Immunoglobulins"/>
    <property type="match status" value="2"/>
</dbReference>
<evidence type="ECO:0000256" key="2">
    <source>
        <dbReference type="ARBA" id="ARBA00007257"/>
    </source>
</evidence>
<gene>
    <name evidence="13" type="ORF">AUF17_19680</name>
</gene>
<dbReference type="Pfam" id="PF17802">
    <property type="entry name" value="SpaA"/>
    <property type="match status" value="2"/>
</dbReference>
<reference evidence="13 14" key="1">
    <citation type="submission" date="2017-10" db="EMBL/GenBank/DDBJ databases">
        <title>FDA dAtabase for Regulatory Grade micrObial Sequences (FDA-ARGOS): Supporting development and validation of Infectious Disease Dx tests.</title>
        <authorList>
            <person name="Campos J."/>
            <person name="Goldberg B."/>
            <person name="Tallon L.J."/>
            <person name="Sadzewicz L."/>
            <person name="Sengamalay N."/>
            <person name="Ott S."/>
            <person name="Godinez A."/>
            <person name="Nagaraj S."/>
            <person name="Vyas G."/>
            <person name="Aluvathingal J."/>
            <person name="Nadendla S."/>
            <person name="Geyer C."/>
            <person name="Nandy P."/>
            <person name="Hobson J."/>
            <person name="Sichtig H."/>
        </authorList>
    </citation>
    <scope>NUCLEOTIDE SEQUENCE [LARGE SCALE GENOMIC DNA]</scope>
    <source>
        <strain evidence="13 14">FDAARGOS_185</strain>
    </source>
</reference>
<dbReference type="InterPro" id="IPR038174">
    <property type="entry name" value="Strep_pil_link_sf"/>
</dbReference>
<dbReference type="SUPFAM" id="SSF49401">
    <property type="entry name" value="Bacterial adhesins"/>
    <property type="match status" value="5"/>
</dbReference>
<evidence type="ECO:0000259" key="12">
    <source>
        <dbReference type="Pfam" id="PF17802"/>
    </source>
</evidence>
<dbReference type="Gene3D" id="2.60.40.740">
    <property type="match status" value="3"/>
</dbReference>
<evidence type="ECO:0000313" key="13">
    <source>
        <dbReference type="EMBL" id="TRZ28923.1"/>
    </source>
</evidence>
<feature type="compositionally biased region" description="Low complexity" evidence="7">
    <location>
        <begin position="1548"/>
        <end position="1575"/>
    </location>
</feature>
<proteinExistence type="inferred from homology"/>
<protein>
    <recommendedName>
        <fullName evidence="15">LPXTG cell wall anchor domain-containing protein</fullName>
    </recommendedName>
</protein>
<dbReference type="GO" id="GO:0005518">
    <property type="term" value="F:collagen binding"/>
    <property type="evidence" value="ECO:0007669"/>
    <property type="project" value="InterPro"/>
</dbReference>
<accession>A0A8B5VV20</accession>
<evidence type="ECO:0000256" key="1">
    <source>
        <dbReference type="ARBA" id="ARBA00004191"/>
    </source>
</evidence>
<dbReference type="Gene3D" id="2.60.40.1280">
    <property type="match status" value="1"/>
</dbReference>
<evidence type="ECO:0008006" key="15">
    <source>
        <dbReference type="Google" id="ProtNLM"/>
    </source>
</evidence>
<organism evidence="13 14">
    <name type="scientific">Enterococcus avium</name>
    <name type="common">Streptococcus avium</name>
    <dbReference type="NCBI Taxonomy" id="33945"/>
    <lineage>
        <taxon>Bacteria</taxon>
        <taxon>Bacillati</taxon>
        <taxon>Bacillota</taxon>
        <taxon>Bacilli</taxon>
        <taxon>Lactobacillales</taxon>
        <taxon>Enterococcaceae</taxon>
        <taxon>Enterococcus</taxon>
    </lineage>
</organism>
<comment type="similarity">
    <text evidence="2">Belongs to the serine-aspartate repeat-containing protein (SDr) family.</text>
</comment>
<dbReference type="Pfam" id="PF05737">
    <property type="entry name" value="Collagen_bind"/>
    <property type="match status" value="2"/>
</dbReference>